<feature type="region of interest" description="Disordered" evidence="1">
    <location>
        <begin position="170"/>
        <end position="191"/>
    </location>
</feature>
<feature type="compositionally biased region" description="Polar residues" evidence="1">
    <location>
        <begin position="173"/>
        <end position="183"/>
    </location>
</feature>
<evidence type="ECO:0000313" key="2">
    <source>
        <dbReference type="EMBL" id="ORX53066.1"/>
    </source>
</evidence>
<dbReference type="AlphaFoldDB" id="A0A1X2GG57"/>
<accession>A0A1X2GG57</accession>
<dbReference type="EMBL" id="MCGT01000016">
    <property type="protein sequence ID" value="ORX53066.1"/>
    <property type="molecule type" value="Genomic_DNA"/>
</dbReference>
<dbReference type="Proteomes" id="UP000242146">
    <property type="component" value="Unassembled WGS sequence"/>
</dbReference>
<gene>
    <name evidence="2" type="ORF">DM01DRAFT_278241</name>
</gene>
<comment type="caution">
    <text evidence="2">The sequence shown here is derived from an EMBL/GenBank/DDBJ whole genome shotgun (WGS) entry which is preliminary data.</text>
</comment>
<keyword evidence="3" id="KW-1185">Reference proteome</keyword>
<feature type="non-terminal residue" evidence="2">
    <location>
        <position position="224"/>
    </location>
</feature>
<evidence type="ECO:0000256" key="1">
    <source>
        <dbReference type="SAM" id="MobiDB-lite"/>
    </source>
</evidence>
<proteinExistence type="predicted"/>
<name>A0A1X2GG57_9FUNG</name>
<organism evidence="2 3">
    <name type="scientific">Hesseltinella vesiculosa</name>
    <dbReference type="NCBI Taxonomy" id="101127"/>
    <lineage>
        <taxon>Eukaryota</taxon>
        <taxon>Fungi</taxon>
        <taxon>Fungi incertae sedis</taxon>
        <taxon>Mucoromycota</taxon>
        <taxon>Mucoromycotina</taxon>
        <taxon>Mucoromycetes</taxon>
        <taxon>Mucorales</taxon>
        <taxon>Cunninghamellaceae</taxon>
        <taxon>Hesseltinella</taxon>
    </lineage>
</organism>
<sequence>MNERFRKALRQSVSVAGENFDLALFFDDMGVKDPVIAKRLFVSSIDRILEDHGNSFCKSWAKEVKASNFSILNNENMDAYWVQCKLDKTSNLRIMKFYNDEGNAIERSMKEPQRRLEPNNASSSVFAAASLPFKQATGKDTEMTADLPPTRAPSPLSPILAPGFYSAAHPAQSYPTSADQGSTTKRERGNDLDLVSRHTVRVCPARSQHNLIFDVFNRIRFTMH</sequence>
<reference evidence="2 3" key="1">
    <citation type="submission" date="2016-07" db="EMBL/GenBank/DDBJ databases">
        <title>Pervasive Adenine N6-methylation of Active Genes in Fungi.</title>
        <authorList>
            <consortium name="DOE Joint Genome Institute"/>
            <person name="Mondo S.J."/>
            <person name="Dannebaum R.O."/>
            <person name="Kuo R.C."/>
            <person name="Labutti K."/>
            <person name="Haridas S."/>
            <person name="Kuo A."/>
            <person name="Salamov A."/>
            <person name="Ahrendt S.R."/>
            <person name="Lipzen A."/>
            <person name="Sullivan W."/>
            <person name="Andreopoulos W.B."/>
            <person name="Clum A."/>
            <person name="Lindquist E."/>
            <person name="Daum C."/>
            <person name="Ramamoorthy G.K."/>
            <person name="Gryganskyi A."/>
            <person name="Culley D."/>
            <person name="Magnuson J.K."/>
            <person name="James T.Y."/>
            <person name="O'Malley M.A."/>
            <person name="Stajich J.E."/>
            <person name="Spatafora J.W."/>
            <person name="Visel A."/>
            <person name="Grigoriev I.V."/>
        </authorList>
    </citation>
    <scope>NUCLEOTIDE SEQUENCE [LARGE SCALE GENOMIC DNA]</scope>
    <source>
        <strain evidence="2 3">NRRL 3301</strain>
    </source>
</reference>
<evidence type="ECO:0000313" key="3">
    <source>
        <dbReference type="Proteomes" id="UP000242146"/>
    </source>
</evidence>
<protein>
    <submittedName>
        <fullName evidence="2">Uncharacterized protein</fullName>
    </submittedName>
</protein>